<sequence length="276" mass="30965">MYSLLLETYIRDSDEKQKLFRVIDTIPCVAKKAQWALRWIESTNSFAERVREIVRDVVDIEREFVCDALPCALVGMNGDLSTLSLSRIGYCGKTNFFEKRVGEYQKASVMSSLNANGICSILVDVKKMFASFGATVRLEGLNSGNSPSACSLSCNIGISYCIGLDELITVKNISSQTILCLYYGYTQNLQQQCACVSLMVVNVLFVSAESTLLVYFKCVPPPWSRFLPLFRYLVVERLNGSYASERNICSFSCEFIVESLMAKFSLARLVAFSRRT</sequence>
<dbReference type="EMBL" id="JAYMYS010000008">
    <property type="protein sequence ID" value="KAK7385299.1"/>
    <property type="molecule type" value="Genomic_DNA"/>
</dbReference>
<dbReference type="PANTHER" id="PTHR23409:SF18">
    <property type="entry name" value="RIBONUCLEOSIDE-DIPHOSPHATE REDUCTASE SUBUNIT M2"/>
    <property type="match status" value="1"/>
</dbReference>
<dbReference type="InterPro" id="IPR009078">
    <property type="entry name" value="Ferritin-like_SF"/>
</dbReference>
<dbReference type="Pfam" id="PF00268">
    <property type="entry name" value="Ribonuc_red_sm"/>
    <property type="match status" value="1"/>
</dbReference>
<dbReference type="GO" id="GO:0016491">
    <property type="term" value="F:oxidoreductase activity"/>
    <property type="evidence" value="ECO:0007669"/>
    <property type="project" value="InterPro"/>
</dbReference>
<reference evidence="1 2" key="1">
    <citation type="submission" date="2024-01" db="EMBL/GenBank/DDBJ databases">
        <title>The genomes of 5 underutilized Papilionoideae crops provide insights into root nodulation and disease resistanc.</title>
        <authorList>
            <person name="Jiang F."/>
        </authorList>
    </citation>
    <scope>NUCLEOTIDE SEQUENCE [LARGE SCALE GENOMIC DNA]</scope>
    <source>
        <strain evidence="1">DUOXIRENSHENG_FW03</strain>
        <tissue evidence="1">Leaves</tissue>
    </source>
</reference>
<dbReference type="InterPro" id="IPR012348">
    <property type="entry name" value="RNR-like"/>
</dbReference>
<dbReference type="InterPro" id="IPR000358">
    <property type="entry name" value="RNR_small_fam"/>
</dbReference>
<proteinExistence type="predicted"/>
<protein>
    <submittedName>
        <fullName evidence="1">Uncharacterized protein</fullName>
    </submittedName>
</protein>
<organism evidence="1 2">
    <name type="scientific">Psophocarpus tetragonolobus</name>
    <name type="common">Winged bean</name>
    <name type="synonym">Dolichos tetragonolobus</name>
    <dbReference type="NCBI Taxonomy" id="3891"/>
    <lineage>
        <taxon>Eukaryota</taxon>
        <taxon>Viridiplantae</taxon>
        <taxon>Streptophyta</taxon>
        <taxon>Embryophyta</taxon>
        <taxon>Tracheophyta</taxon>
        <taxon>Spermatophyta</taxon>
        <taxon>Magnoliopsida</taxon>
        <taxon>eudicotyledons</taxon>
        <taxon>Gunneridae</taxon>
        <taxon>Pentapetalae</taxon>
        <taxon>rosids</taxon>
        <taxon>fabids</taxon>
        <taxon>Fabales</taxon>
        <taxon>Fabaceae</taxon>
        <taxon>Papilionoideae</taxon>
        <taxon>50 kb inversion clade</taxon>
        <taxon>NPAAA clade</taxon>
        <taxon>indigoferoid/millettioid clade</taxon>
        <taxon>Phaseoleae</taxon>
        <taxon>Psophocarpus</taxon>
    </lineage>
</organism>
<evidence type="ECO:0000313" key="1">
    <source>
        <dbReference type="EMBL" id="KAK7385299.1"/>
    </source>
</evidence>
<evidence type="ECO:0000313" key="2">
    <source>
        <dbReference type="Proteomes" id="UP001386955"/>
    </source>
</evidence>
<keyword evidence="2" id="KW-1185">Reference proteome</keyword>
<dbReference type="PANTHER" id="PTHR23409">
    <property type="entry name" value="RIBONUCLEOSIDE-DIPHOSPHATE REDUCTASE SMALL CHAIN"/>
    <property type="match status" value="1"/>
</dbReference>
<accession>A0AAN9RZ42</accession>
<dbReference type="SUPFAM" id="SSF47240">
    <property type="entry name" value="Ferritin-like"/>
    <property type="match status" value="1"/>
</dbReference>
<dbReference type="GO" id="GO:0009263">
    <property type="term" value="P:deoxyribonucleotide biosynthetic process"/>
    <property type="evidence" value="ECO:0007669"/>
    <property type="project" value="InterPro"/>
</dbReference>
<name>A0AAN9RZ42_PSOTE</name>
<dbReference type="Proteomes" id="UP001386955">
    <property type="component" value="Unassembled WGS sequence"/>
</dbReference>
<dbReference type="AlphaFoldDB" id="A0AAN9RZ42"/>
<comment type="caution">
    <text evidence="1">The sequence shown here is derived from an EMBL/GenBank/DDBJ whole genome shotgun (WGS) entry which is preliminary data.</text>
</comment>
<gene>
    <name evidence="1" type="ORF">VNO78_31015</name>
</gene>
<dbReference type="Gene3D" id="1.10.620.20">
    <property type="entry name" value="Ribonucleotide Reductase, subunit A"/>
    <property type="match status" value="2"/>
</dbReference>